<gene>
    <name evidence="3" type="ORF">ABFY20_03435</name>
</gene>
<keyword evidence="1" id="KW-0732">Signal</keyword>
<evidence type="ECO:0000313" key="3">
    <source>
        <dbReference type="EMBL" id="XDI06160.1"/>
    </source>
</evidence>
<organism evidence="3">
    <name type="scientific">Herbiconiux sp. A18JL235</name>
    <dbReference type="NCBI Taxonomy" id="3152363"/>
    <lineage>
        <taxon>Bacteria</taxon>
        <taxon>Bacillati</taxon>
        <taxon>Actinomycetota</taxon>
        <taxon>Actinomycetes</taxon>
        <taxon>Micrococcales</taxon>
        <taxon>Microbacteriaceae</taxon>
        <taxon>Herbiconiux</taxon>
    </lineage>
</organism>
<accession>A0AB39BI02</accession>
<feature type="chain" id="PRO_5044223683" evidence="1">
    <location>
        <begin position="27"/>
        <end position="388"/>
    </location>
</feature>
<evidence type="ECO:0000259" key="2">
    <source>
        <dbReference type="Pfam" id="PF13407"/>
    </source>
</evidence>
<feature type="signal peptide" evidence="1">
    <location>
        <begin position="1"/>
        <end position="26"/>
    </location>
</feature>
<dbReference type="InterPro" id="IPR028082">
    <property type="entry name" value="Peripla_BP_I"/>
</dbReference>
<dbReference type="InterPro" id="IPR025997">
    <property type="entry name" value="SBP_2_dom"/>
</dbReference>
<proteinExistence type="predicted"/>
<feature type="domain" description="Periplasmic binding protein" evidence="2">
    <location>
        <begin position="102"/>
        <end position="335"/>
    </location>
</feature>
<protein>
    <submittedName>
        <fullName evidence="3">Sugar ABC transporter substrate-binding protein</fullName>
    </submittedName>
</protein>
<reference evidence="3" key="1">
    <citation type="submission" date="2024-05" db="EMBL/GenBank/DDBJ databases">
        <title>Herbiconiux sp. A18JL235.</title>
        <authorList>
            <person name="Zhang G."/>
        </authorList>
    </citation>
    <scope>NUCLEOTIDE SEQUENCE</scope>
    <source>
        <strain evidence="3">A18JL235</strain>
    </source>
</reference>
<name>A0AB39BI02_9MICO</name>
<dbReference type="SUPFAM" id="SSF53822">
    <property type="entry name" value="Periplasmic binding protein-like I"/>
    <property type="match status" value="1"/>
</dbReference>
<sequence>MSKKFLTRLAAGGVALALATALGGCASGGDVAESPNASGECSGEPAAGVDYAKVEAIRAPYLATDKTLPVDQPLPERPAEGLRIAYLNLGSPVAGIFWDLLQPIAEKLGAKAENVQTGSDAQSINTALNSVVESKPDIVIALGVDPIFYIDQLDQMKAGGITFAASSIANSEDFGLGEVLAGKAASYESGRVLAASALALTCGQGTDFAFYSIPELGVSQTQAEAAQETMAELCPDCTLRVVDIPVATMSTSGTDTVLSDLQAHPDTDAFATFADELQVGLPDKLELAGLPPIPGVGQSSTPPNVQQIAEGRQAEGLAVDFNMLLWLAVDQALRLDAGVPVDNSAVDWSTFNASYSSFLTEENAGEYLNGYVAQPGFEDQFAKLWGID</sequence>
<dbReference type="Gene3D" id="3.40.50.2300">
    <property type="match status" value="2"/>
</dbReference>
<evidence type="ECO:0000256" key="1">
    <source>
        <dbReference type="SAM" id="SignalP"/>
    </source>
</evidence>
<dbReference type="PROSITE" id="PS51257">
    <property type="entry name" value="PROKAR_LIPOPROTEIN"/>
    <property type="match status" value="1"/>
</dbReference>
<dbReference type="RefSeq" id="WP_368498549.1">
    <property type="nucleotide sequence ID" value="NZ_CP162511.1"/>
</dbReference>
<dbReference type="EMBL" id="CP162511">
    <property type="protein sequence ID" value="XDI06160.1"/>
    <property type="molecule type" value="Genomic_DNA"/>
</dbReference>
<dbReference type="Pfam" id="PF13407">
    <property type="entry name" value="Peripla_BP_4"/>
    <property type="match status" value="1"/>
</dbReference>
<dbReference type="AlphaFoldDB" id="A0AB39BI02"/>